<name>A0A7R9PF00_TIMCA</name>
<gene>
    <name evidence="1" type="ORF">TCMB3V08_LOCUS12940</name>
</gene>
<sequence>MDLGLETLAFSMPKPSTSLTYTTTELVQMRTFGSAMALSLAPLVSRCPTKWAVRSH</sequence>
<organism evidence="1">
    <name type="scientific">Timema californicum</name>
    <name type="common">California timema</name>
    <name type="synonym">Walking stick</name>
    <dbReference type="NCBI Taxonomy" id="61474"/>
    <lineage>
        <taxon>Eukaryota</taxon>
        <taxon>Metazoa</taxon>
        <taxon>Ecdysozoa</taxon>
        <taxon>Arthropoda</taxon>
        <taxon>Hexapoda</taxon>
        <taxon>Insecta</taxon>
        <taxon>Pterygota</taxon>
        <taxon>Neoptera</taxon>
        <taxon>Polyneoptera</taxon>
        <taxon>Phasmatodea</taxon>
        <taxon>Timematodea</taxon>
        <taxon>Timematoidea</taxon>
        <taxon>Timematidae</taxon>
        <taxon>Timema</taxon>
    </lineage>
</organism>
<proteinExistence type="predicted"/>
<dbReference type="AlphaFoldDB" id="A0A7R9PF00"/>
<accession>A0A7R9PF00</accession>
<evidence type="ECO:0000313" key="1">
    <source>
        <dbReference type="EMBL" id="CAD7580407.1"/>
    </source>
</evidence>
<reference evidence="1" key="1">
    <citation type="submission" date="2020-11" db="EMBL/GenBank/DDBJ databases">
        <authorList>
            <person name="Tran Van P."/>
        </authorList>
    </citation>
    <scope>NUCLEOTIDE SEQUENCE</scope>
</reference>
<dbReference type="EMBL" id="OE199755">
    <property type="protein sequence ID" value="CAD7580407.1"/>
    <property type="molecule type" value="Genomic_DNA"/>
</dbReference>
<protein>
    <submittedName>
        <fullName evidence="1">(California timema) hypothetical protein</fullName>
    </submittedName>
</protein>